<organism evidence="2 3">
    <name type="scientific">Apatococcus fuscideae</name>
    <dbReference type="NCBI Taxonomy" id="2026836"/>
    <lineage>
        <taxon>Eukaryota</taxon>
        <taxon>Viridiplantae</taxon>
        <taxon>Chlorophyta</taxon>
        <taxon>core chlorophytes</taxon>
        <taxon>Trebouxiophyceae</taxon>
        <taxon>Chlorellales</taxon>
        <taxon>Chlorellaceae</taxon>
        <taxon>Apatococcus</taxon>
    </lineage>
</organism>
<protein>
    <submittedName>
        <fullName evidence="2">Uncharacterized protein</fullName>
    </submittedName>
</protein>
<sequence>MIFPQGWQVDILQPEGAGIFADLAHGTEQYMVGSPGKAFQVRVTVPTAIFRTAPDLLVGLKVDGRCVGCCWHLYRKLQSITFEGFVNTVKGVQRYSQFLFGKPFDAETSGPGVCGYSRDSRIGRLQVTVDQVVPVGLRTPSLQTSSPAAIPLKAAEGKKWFMLPSLKADSGKTVGQPFNFDMTRFDIVCRLATMSMRMETAAVLTLRKVLNPENIAHKAIMDASRAAIRDDQTTSSASGHLSAVPGDSRSVQDAARRQRRAAQSSRPARLTSSEAPGRKRPIKLEPNDPGSRRTAKLARLRLWRGCTGVWLLHTA</sequence>
<dbReference type="Proteomes" id="UP001485043">
    <property type="component" value="Unassembled WGS sequence"/>
</dbReference>
<reference evidence="2 3" key="1">
    <citation type="journal article" date="2024" name="Nat. Commun.">
        <title>Phylogenomics reveals the evolutionary origins of lichenization in chlorophyte algae.</title>
        <authorList>
            <person name="Puginier C."/>
            <person name="Libourel C."/>
            <person name="Otte J."/>
            <person name="Skaloud P."/>
            <person name="Haon M."/>
            <person name="Grisel S."/>
            <person name="Petersen M."/>
            <person name="Berrin J.G."/>
            <person name="Delaux P.M."/>
            <person name="Dal Grande F."/>
            <person name="Keller J."/>
        </authorList>
    </citation>
    <scope>NUCLEOTIDE SEQUENCE [LARGE SCALE GENOMIC DNA]</scope>
    <source>
        <strain evidence="2 3">SAG 2523</strain>
    </source>
</reference>
<comment type="caution">
    <text evidence="2">The sequence shown here is derived from an EMBL/GenBank/DDBJ whole genome shotgun (WGS) entry which is preliminary data.</text>
</comment>
<evidence type="ECO:0000256" key="1">
    <source>
        <dbReference type="SAM" id="MobiDB-lite"/>
    </source>
</evidence>
<evidence type="ECO:0000313" key="3">
    <source>
        <dbReference type="Proteomes" id="UP001485043"/>
    </source>
</evidence>
<evidence type="ECO:0000313" key="2">
    <source>
        <dbReference type="EMBL" id="KAK9836222.1"/>
    </source>
</evidence>
<name>A0AAW1RSC5_9CHLO</name>
<keyword evidence="3" id="KW-1185">Reference proteome</keyword>
<gene>
    <name evidence="2" type="ORF">WJX84_007335</name>
</gene>
<feature type="region of interest" description="Disordered" evidence="1">
    <location>
        <begin position="230"/>
        <end position="293"/>
    </location>
</feature>
<dbReference type="AlphaFoldDB" id="A0AAW1RSC5"/>
<dbReference type="EMBL" id="JALJOV010002023">
    <property type="protein sequence ID" value="KAK9836222.1"/>
    <property type="molecule type" value="Genomic_DNA"/>
</dbReference>
<accession>A0AAW1RSC5</accession>
<proteinExistence type="predicted"/>